<proteinExistence type="predicted"/>
<dbReference type="EMBL" id="OZ034826">
    <property type="protein sequence ID" value="CAL1681737.1"/>
    <property type="molecule type" value="Genomic_DNA"/>
</dbReference>
<keyword evidence="2" id="KW-1185">Reference proteome</keyword>
<evidence type="ECO:0000313" key="1">
    <source>
        <dbReference type="EMBL" id="CAL1681737.1"/>
    </source>
</evidence>
<reference evidence="1" key="1">
    <citation type="submission" date="2024-04" db="EMBL/GenBank/DDBJ databases">
        <authorList>
            <consortium name="Molecular Ecology Group"/>
        </authorList>
    </citation>
    <scope>NUCLEOTIDE SEQUENCE</scope>
</reference>
<sequence length="105" mass="11521">MRISSALFLSINSPGITRSKLVFETGVVIKIDRRKDDKTSVTQWSVQLANSIYLPGASEFGEELVYRKSDRGKAITNRPFNAVASGTRLSENAIIEIEGISSRCG</sequence>
<protein>
    <submittedName>
        <fullName evidence="1">Uncharacterized protein</fullName>
    </submittedName>
</protein>
<dbReference type="Proteomes" id="UP001497644">
    <property type="component" value="Chromosome 3"/>
</dbReference>
<gene>
    <name evidence="1" type="ORF">LPLAT_LOCUS7687</name>
</gene>
<organism evidence="1 2">
    <name type="scientific">Lasius platythorax</name>
    <dbReference type="NCBI Taxonomy" id="488582"/>
    <lineage>
        <taxon>Eukaryota</taxon>
        <taxon>Metazoa</taxon>
        <taxon>Ecdysozoa</taxon>
        <taxon>Arthropoda</taxon>
        <taxon>Hexapoda</taxon>
        <taxon>Insecta</taxon>
        <taxon>Pterygota</taxon>
        <taxon>Neoptera</taxon>
        <taxon>Endopterygota</taxon>
        <taxon>Hymenoptera</taxon>
        <taxon>Apocrita</taxon>
        <taxon>Aculeata</taxon>
        <taxon>Formicoidea</taxon>
        <taxon>Formicidae</taxon>
        <taxon>Formicinae</taxon>
        <taxon>Lasius</taxon>
        <taxon>Lasius</taxon>
    </lineage>
</organism>
<accession>A0AAV2NMT7</accession>
<name>A0AAV2NMT7_9HYME</name>
<evidence type="ECO:0000313" key="2">
    <source>
        <dbReference type="Proteomes" id="UP001497644"/>
    </source>
</evidence>
<dbReference type="AlphaFoldDB" id="A0AAV2NMT7"/>